<proteinExistence type="predicted"/>
<accession>A0ACD4NMV5</accession>
<dbReference type="Proteomes" id="UP001163223">
    <property type="component" value="Chromosome"/>
</dbReference>
<reference evidence="1" key="1">
    <citation type="submission" date="2022-11" db="EMBL/GenBank/DDBJ databases">
        <title>beta-Carotene-producing bacterium, Jeongeuplla avenae sp. nov., alleviates the salt stress of Arabidopsis seedlings.</title>
        <authorList>
            <person name="Jiang L."/>
            <person name="Lee J."/>
        </authorList>
    </citation>
    <scope>NUCLEOTIDE SEQUENCE</scope>
    <source>
        <strain evidence="1">DY_R2A_6</strain>
    </source>
</reference>
<sequence>MKRIAAAFAACLAATIAGSLPAGAQEDYPSQPVELVCSTSPGSTAAQWCQLMAQVLAQEDKLGVPVNVTYKGAGSGNEAAVYTTGREADGYTILHANASWSGYMNLPTFERKPEDFEFLARIEKFIYALGTHADNPYQSFEDVVAAAKEAPGSIAVAGNKIGSIHHKHILSVFKAAGAEVVHIPYEGSGDAVRDVLGQHVPVGLGSIGQFQSHVQAGTVRPLVVLNEARVAAMPDVPTPAELGYTYPISHQWQGIFLKSGTPEPVKAKIRDALTKVMSSPEYAAYLETSPHVEKNFEVDPATLKQSFDAELTDTRAFMEENGLL</sequence>
<name>A0ACD4NMV5_9HYPH</name>
<gene>
    <name evidence="1" type="ORF">OXU80_25795</name>
</gene>
<organism evidence="1 2">
    <name type="scientific">Antarcticirhabdus aurantiaca</name>
    <dbReference type="NCBI Taxonomy" id="2606717"/>
    <lineage>
        <taxon>Bacteria</taxon>
        <taxon>Pseudomonadati</taxon>
        <taxon>Pseudomonadota</taxon>
        <taxon>Alphaproteobacteria</taxon>
        <taxon>Hyphomicrobiales</taxon>
        <taxon>Aurantimonadaceae</taxon>
        <taxon>Antarcticirhabdus</taxon>
    </lineage>
</organism>
<evidence type="ECO:0000313" key="1">
    <source>
        <dbReference type="EMBL" id="WAJ28196.1"/>
    </source>
</evidence>
<keyword evidence="2" id="KW-1185">Reference proteome</keyword>
<evidence type="ECO:0000313" key="2">
    <source>
        <dbReference type="Proteomes" id="UP001163223"/>
    </source>
</evidence>
<dbReference type="EMBL" id="CP113520">
    <property type="protein sequence ID" value="WAJ28196.1"/>
    <property type="molecule type" value="Genomic_DNA"/>
</dbReference>
<protein>
    <submittedName>
        <fullName evidence="1">Tripartite tricarboxylate transporter substrate binding protein</fullName>
    </submittedName>
</protein>